<feature type="transmembrane region" description="Helical" evidence="14">
    <location>
        <begin position="35"/>
        <end position="55"/>
    </location>
</feature>
<evidence type="ECO:0000256" key="10">
    <source>
        <dbReference type="ARBA" id="ARBA00023002"/>
    </source>
</evidence>
<dbReference type="InterPro" id="IPR006694">
    <property type="entry name" value="Fatty_acid_hydroxylase"/>
</dbReference>
<evidence type="ECO:0000256" key="6">
    <source>
        <dbReference type="ARBA" id="ARBA00022824"/>
    </source>
</evidence>
<comment type="subcellular location">
    <subcellularLocation>
        <location evidence="2">Endoplasmic reticulum membrane</location>
        <topology evidence="2">Multi-pass membrane protein</topology>
    </subcellularLocation>
</comment>
<comment type="cofactor">
    <cofactor evidence="1">
        <name>Zn(2+)</name>
        <dbReference type="ChEBI" id="CHEBI:29105"/>
    </cofactor>
</comment>
<dbReference type="InterPro" id="IPR014430">
    <property type="entry name" value="Scs7"/>
</dbReference>
<dbReference type="Proteomes" id="UP000186795">
    <property type="component" value="Unassembled WGS sequence"/>
</dbReference>
<dbReference type="PANTHER" id="PTHR12863:SF1">
    <property type="entry name" value="FATTY ACID 2-HYDROXYLASE"/>
    <property type="match status" value="1"/>
</dbReference>
<keyword evidence="7" id="KW-0276">Fatty acid metabolism</keyword>
<reference evidence="17" key="1">
    <citation type="submission" date="2017-01" db="EMBL/GenBank/DDBJ databases">
        <authorList>
            <person name="Varghese N."/>
            <person name="Submissions S."/>
        </authorList>
    </citation>
    <scope>NUCLEOTIDE SEQUENCE [LARGE SCALE GENOMIC DNA]</scope>
    <source>
        <strain evidence="17">DSM 45196</strain>
    </source>
</reference>
<keyword evidence="11" id="KW-0443">Lipid metabolism</keyword>
<dbReference type="OrthoDB" id="9784228at2"/>
<dbReference type="GO" id="GO:0006633">
    <property type="term" value="P:fatty acid biosynthetic process"/>
    <property type="evidence" value="ECO:0007669"/>
    <property type="project" value="UniProtKB-KW"/>
</dbReference>
<keyword evidence="10" id="KW-0560">Oxidoreductase</keyword>
<keyword evidence="12 14" id="KW-0472">Membrane</keyword>
<dbReference type="AlphaFoldDB" id="A0A1N7NM24"/>
<evidence type="ECO:0000256" key="4">
    <source>
        <dbReference type="ARBA" id="ARBA00022692"/>
    </source>
</evidence>
<gene>
    <name evidence="16" type="ORF">SAMN05421790_109100</name>
</gene>
<keyword evidence="9 14" id="KW-1133">Transmembrane helix</keyword>
<proteinExistence type="predicted"/>
<feature type="transmembrane region" description="Helical" evidence="14">
    <location>
        <begin position="116"/>
        <end position="135"/>
    </location>
</feature>
<keyword evidence="5" id="KW-0479">Metal-binding</keyword>
<keyword evidence="17" id="KW-1185">Reference proteome</keyword>
<evidence type="ECO:0000256" key="8">
    <source>
        <dbReference type="ARBA" id="ARBA00022833"/>
    </source>
</evidence>
<dbReference type="Pfam" id="PF04116">
    <property type="entry name" value="FA_hydroxylase"/>
    <property type="match status" value="1"/>
</dbReference>
<evidence type="ECO:0000313" key="16">
    <source>
        <dbReference type="EMBL" id="SIS99445.1"/>
    </source>
</evidence>
<evidence type="ECO:0000256" key="3">
    <source>
        <dbReference type="ARBA" id="ARBA00022516"/>
    </source>
</evidence>
<dbReference type="PANTHER" id="PTHR12863">
    <property type="entry name" value="FATTY ACID HYDROXYLASE"/>
    <property type="match status" value="1"/>
</dbReference>
<evidence type="ECO:0000256" key="12">
    <source>
        <dbReference type="ARBA" id="ARBA00023136"/>
    </source>
</evidence>
<evidence type="ECO:0000256" key="11">
    <source>
        <dbReference type="ARBA" id="ARBA00023098"/>
    </source>
</evidence>
<keyword evidence="13" id="KW-0275">Fatty acid biosynthesis</keyword>
<protein>
    <submittedName>
        <fullName evidence="16">Fatty acid hydroxylase superfamily protein</fullName>
    </submittedName>
</protein>
<dbReference type="GO" id="GO:0005506">
    <property type="term" value="F:iron ion binding"/>
    <property type="evidence" value="ECO:0007669"/>
    <property type="project" value="InterPro"/>
</dbReference>
<keyword evidence="4 14" id="KW-0812">Transmembrane</keyword>
<evidence type="ECO:0000256" key="7">
    <source>
        <dbReference type="ARBA" id="ARBA00022832"/>
    </source>
</evidence>
<evidence type="ECO:0000256" key="14">
    <source>
        <dbReference type="SAM" id="Phobius"/>
    </source>
</evidence>
<evidence type="ECO:0000259" key="15">
    <source>
        <dbReference type="Pfam" id="PF04116"/>
    </source>
</evidence>
<accession>A0A1N7NM24</accession>
<evidence type="ECO:0000256" key="9">
    <source>
        <dbReference type="ARBA" id="ARBA00022989"/>
    </source>
</evidence>
<evidence type="ECO:0000313" key="17">
    <source>
        <dbReference type="Proteomes" id="UP000186795"/>
    </source>
</evidence>
<evidence type="ECO:0000256" key="1">
    <source>
        <dbReference type="ARBA" id="ARBA00001947"/>
    </source>
</evidence>
<dbReference type="GO" id="GO:0016020">
    <property type="term" value="C:membrane"/>
    <property type="evidence" value="ECO:0007669"/>
    <property type="project" value="InterPro"/>
</dbReference>
<dbReference type="EMBL" id="FTOD01000009">
    <property type="protein sequence ID" value="SIS99445.1"/>
    <property type="molecule type" value="Genomic_DNA"/>
</dbReference>
<dbReference type="RefSeq" id="WP_009711237.1">
    <property type="nucleotide sequence ID" value="NZ_CP048103.1"/>
</dbReference>
<keyword evidence="8" id="KW-0862">Zinc</keyword>
<sequence>MKNHLKVFFSHFDIACTSLLWVIAVSLLIPDLDRPEIWLAIVVGMASYSASEYLIHRFFFHLKPPRNPLFLKMLKRLHYDHHMDPNNLKLLFLPIWYSLPLIGIAGGIAYGLTASFSLTLAFVSGVITFLLYYEWTHFVAHRPIKPRTPWGKWMKKVHLWHHFKNEHFWFGVTQPLYDVLLGTFKKENEVEKSETVRNLERREGTG</sequence>
<keyword evidence="6" id="KW-0256">Endoplasmic reticulum</keyword>
<keyword evidence="3" id="KW-0444">Lipid biosynthesis</keyword>
<evidence type="ECO:0000256" key="2">
    <source>
        <dbReference type="ARBA" id="ARBA00004477"/>
    </source>
</evidence>
<evidence type="ECO:0000256" key="5">
    <source>
        <dbReference type="ARBA" id="ARBA00022723"/>
    </source>
</evidence>
<name>A0A1N7NM24_9BACL</name>
<organism evidence="16 17">
    <name type="scientific">Kroppenstedtia eburnea</name>
    <dbReference type="NCBI Taxonomy" id="714067"/>
    <lineage>
        <taxon>Bacteria</taxon>
        <taxon>Bacillati</taxon>
        <taxon>Bacillota</taxon>
        <taxon>Bacilli</taxon>
        <taxon>Bacillales</taxon>
        <taxon>Thermoactinomycetaceae</taxon>
        <taxon>Kroppenstedtia</taxon>
    </lineage>
</organism>
<feature type="transmembrane region" description="Helical" evidence="14">
    <location>
        <begin position="90"/>
        <end position="110"/>
    </location>
</feature>
<feature type="transmembrane region" description="Helical" evidence="14">
    <location>
        <begin position="7"/>
        <end position="29"/>
    </location>
</feature>
<dbReference type="GO" id="GO:0080132">
    <property type="term" value="F:fatty acid 2-hydroxylase activity"/>
    <property type="evidence" value="ECO:0007669"/>
    <property type="project" value="InterPro"/>
</dbReference>
<feature type="domain" description="Fatty acid hydroxylase" evidence="15">
    <location>
        <begin position="42"/>
        <end position="183"/>
    </location>
</feature>
<evidence type="ECO:0000256" key="13">
    <source>
        <dbReference type="ARBA" id="ARBA00023160"/>
    </source>
</evidence>